<dbReference type="InterPro" id="IPR006578">
    <property type="entry name" value="MADF-dom"/>
</dbReference>
<sequence length="246" mass="28833">MRENMNMDYDVKLIEEVKKYPELYDSSHRNFKNKEIKAALWKDIAFKMRKQTDEYSVKVVRMRWKSLRDSYVKEIKYKMAVSTGHNVKPRKNWRYSNCMTFLAPYLAISFPLPPNKSSPEDTKEELGDHEHEPEQSFSMNMNSSNEDEANGHFLGALLDFSKHDNSEKGDISSRQEYVTSSTNTPNKSEDSDVDAFFKGISETVKKMNVVNQVFIQRNIVNMILDFKLREAQEKYIIQQRVADDND</sequence>
<dbReference type="InterPro" id="IPR039353">
    <property type="entry name" value="TF_Adf1"/>
</dbReference>
<keyword evidence="4" id="KW-1185">Reference proteome</keyword>
<evidence type="ECO:0000259" key="2">
    <source>
        <dbReference type="PROSITE" id="PS51029"/>
    </source>
</evidence>
<organism evidence="3 4">
    <name type="scientific">Psylliodes chrysocephalus</name>
    <dbReference type="NCBI Taxonomy" id="3402493"/>
    <lineage>
        <taxon>Eukaryota</taxon>
        <taxon>Metazoa</taxon>
        <taxon>Ecdysozoa</taxon>
        <taxon>Arthropoda</taxon>
        <taxon>Hexapoda</taxon>
        <taxon>Insecta</taxon>
        <taxon>Pterygota</taxon>
        <taxon>Neoptera</taxon>
        <taxon>Endopterygota</taxon>
        <taxon>Coleoptera</taxon>
        <taxon>Polyphaga</taxon>
        <taxon>Cucujiformia</taxon>
        <taxon>Chrysomeloidea</taxon>
        <taxon>Chrysomelidae</taxon>
        <taxon>Galerucinae</taxon>
        <taxon>Alticini</taxon>
        <taxon>Psylliodes</taxon>
    </lineage>
</organism>
<accession>A0A9P0CZY8</accession>
<dbReference type="GO" id="GO:0005667">
    <property type="term" value="C:transcription regulator complex"/>
    <property type="evidence" value="ECO:0007669"/>
    <property type="project" value="TreeGrafter"/>
</dbReference>
<dbReference type="AlphaFoldDB" id="A0A9P0CZY8"/>
<dbReference type="EMBL" id="OV651818">
    <property type="protein sequence ID" value="CAH1111586.1"/>
    <property type="molecule type" value="Genomic_DNA"/>
</dbReference>
<reference evidence="3" key="1">
    <citation type="submission" date="2022-01" db="EMBL/GenBank/DDBJ databases">
        <authorList>
            <person name="King R."/>
        </authorList>
    </citation>
    <scope>NUCLEOTIDE SEQUENCE</scope>
</reference>
<feature type="compositionally biased region" description="Polar residues" evidence="1">
    <location>
        <begin position="174"/>
        <end position="186"/>
    </location>
</feature>
<protein>
    <recommendedName>
        <fullName evidence="2">MADF domain-containing protein</fullName>
    </recommendedName>
</protein>
<gene>
    <name evidence="3" type="ORF">PSYICH_LOCUS12987</name>
</gene>
<feature type="compositionally biased region" description="Basic and acidic residues" evidence="1">
    <location>
        <begin position="118"/>
        <end position="134"/>
    </location>
</feature>
<evidence type="ECO:0000313" key="3">
    <source>
        <dbReference type="EMBL" id="CAH1111586.1"/>
    </source>
</evidence>
<dbReference type="GO" id="GO:0006357">
    <property type="term" value="P:regulation of transcription by RNA polymerase II"/>
    <property type="evidence" value="ECO:0007669"/>
    <property type="project" value="TreeGrafter"/>
</dbReference>
<name>A0A9P0CZY8_9CUCU</name>
<dbReference type="PANTHER" id="PTHR12243">
    <property type="entry name" value="MADF DOMAIN TRANSCRIPTION FACTOR"/>
    <property type="match status" value="1"/>
</dbReference>
<dbReference type="OrthoDB" id="8195830at2759"/>
<evidence type="ECO:0000313" key="4">
    <source>
        <dbReference type="Proteomes" id="UP001153636"/>
    </source>
</evidence>
<dbReference type="PROSITE" id="PS51029">
    <property type="entry name" value="MADF"/>
    <property type="match status" value="1"/>
</dbReference>
<feature type="region of interest" description="Disordered" evidence="1">
    <location>
        <begin position="165"/>
        <end position="192"/>
    </location>
</feature>
<dbReference type="SMART" id="SM00595">
    <property type="entry name" value="MADF"/>
    <property type="match status" value="1"/>
</dbReference>
<proteinExistence type="predicted"/>
<dbReference type="GO" id="GO:0005634">
    <property type="term" value="C:nucleus"/>
    <property type="evidence" value="ECO:0007669"/>
    <property type="project" value="TreeGrafter"/>
</dbReference>
<feature type="domain" description="MADF" evidence="2">
    <location>
        <begin position="12"/>
        <end position="107"/>
    </location>
</feature>
<dbReference type="Pfam" id="PF10545">
    <property type="entry name" value="MADF_DNA_bdg"/>
    <property type="match status" value="1"/>
</dbReference>
<feature type="region of interest" description="Disordered" evidence="1">
    <location>
        <begin position="113"/>
        <end position="145"/>
    </location>
</feature>
<dbReference type="PANTHER" id="PTHR12243:SF67">
    <property type="entry name" value="COREPRESSOR OF PANGOLIN, ISOFORM A-RELATED"/>
    <property type="match status" value="1"/>
</dbReference>
<feature type="compositionally biased region" description="Polar residues" evidence="1">
    <location>
        <begin position="135"/>
        <end position="144"/>
    </location>
</feature>
<dbReference type="Proteomes" id="UP001153636">
    <property type="component" value="Chromosome 6"/>
</dbReference>
<evidence type="ECO:0000256" key="1">
    <source>
        <dbReference type="SAM" id="MobiDB-lite"/>
    </source>
</evidence>